<accession>A0A517R3E6</accession>
<feature type="domain" description="AAA+ ATPase" evidence="2">
    <location>
        <begin position="194"/>
        <end position="396"/>
    </location>
</feature>
<dbReference type="InterPro" id="IPR027417">
    <property type="entry name" value="P-loop_NTPase"/>
</dbReference>
<reference evidence="3 4" key="1">
    <citation type="submission" date="2019-02" db="EMBL/GenBank/DDBJ databases">
        <title>Deep-cultivation of Planctomycetes and their phenomic and genomic characterization uncovers novel biology.</title>
        <authorList>
            <person name="Wiegand S."/>
            <person name="Jogler M."/>
            <person name="Boedeker C."/>
            <person name="Pinto D."/>
            <person name="Vollmers J."/>
            <person name="Rivas-Marin E."/>
            <person name="Kohn T."/>
            <person name="Peeters S.H."/>
            <person name="Heuer A."/>
            <person name="Rast P."/>
            <person name="Oberbeckmann S."/>
            <person name="Bunk B."/>
            <person name="Jeske O."/>
            <person name="Meyerdierks A."/>
            <person name="Storesund J.E."/>
            <person name="Kallscheuer N."/>
            <person name="Luecker S."/>
            <person name="Lage O.M."/>
            <person name="Pohl T."/>
            <person name="Merkel B.J."/>
            <person name="Hornburger P."/>
            <person name="Mueller R.-W."/>
            <person name="Bruemmer F."/>
            <person name="Labrenz M."/>
            <person name="Spormann A.M."/>
            <person name="Op den Camp H."/>
            <person name="Overmann J."/>
            <person name="Amann R."/>
            <person name="Jetten M.S.M."/>
            <person name="Mascher T."/>
            <person name="Medema M.H."/>
            <person name="Devos D.P."/>
            <person name="Kaster A.-K."/>
            <person name="Ovreas L."/>
            <person name="Rohde M."/>
            <person name="Galperin M.Y."/>
            <person name="Jogler C."/>
        </authorList>
    </citation>
    <scope>NUCLEOTIDE SEQUENCE [LARGE SCALE GENOMIC DNA]</scope>
    <source>
        <strain evidence="3 4">Pan189</strain>
    </source>
</reference>
<evidence type="ECO:0000256" key="1">
    <source>
        <dbReference type="ARBA" id="ARBA00023125"/>
    </source>
</evidence>
<keyword evidence="4" id="KW-1185">Reference proteome</keyword>
<dbReference type="GO" id="GO:0003677">
    <property type="term" value="F:DNA binding"/>
    <property type="evidence" value="ECO:0007669"/>
    <property type="project" value="UniProtKB-KW"/>
</dbReference>
<dbReference type="AlphaFoldDB" id="A0A517R3E6"/>
<dbReference type="SUPFAM" id="SSF52540">
    <property type="entry name" value="P-loop containing nucleoside triphosphate hydrolases"/>
    <property type="match status" value="1"/>
</dbReference>
<organism evidence="3 4">
    <name type="scientific">Stratiformator vulcanicus</name>
    <dbReference type="NCBI Taxonomy" id="2527980"/>
    <lineage>
        <taxon>Bacteria</taxon>
        <taxon>Pseudomonadati</taxon>
        <taxon>Planctomycetota</taxon>
        <taxon>Planctomycetia</taxon>
        <taxon>Planctomycetales</taxon>
        <taxon>Planctomycetaceae</taxon>
        <taxon>Stratiformator</taxon>
    </lineage>
</organism>
<dbReference type="SUPFAM" id="SSF46785">
    <property type="entry name" value="Winged helix' DNA-binding domain"/>
    <property type="match status" value="1"/>
</dbReference>
<dbReference type="EMBL" id="CP036268">
    <property type="protein sequence ID" value="QDT38418.1"/>
    <property type="molecule type" value="Genomic_DNA"/>
</dbReference>
<sequence>MGTPYRGAEAGEFAAGGDTARTISSAIADRQPDSSEDHKLQMRAIEPPHTPTNIERSGLTSATVQELILKTLYLSDRQYGVEIARELRLPFQVIEAPLRVLKDEKLLEVPSGHPIGPASYQFQLTQMGRTRSHEAFTRCRYVGPAPVPLSDYEEQCRRQSVAGLRCTPNSLGKAFSDLIMRRDLLAELGPAVCSGRSVFLYGPPGNGKSMVARGLGRYLNHYGGEIFIPYAIEAEGAIVTMFDPTLHKAVDGDVASQPAGSAETLGMGNEGNIDTRWRRIRRPVIITGGELTLDMLDLRYNAESNIHTAPMHVKANGGVFLIDDFGRQIVSPRDLLNRWILPLEERIDYLTLATGKKFAVPFEQMIVFSTNLDPRELVDEAFLRRIRNKIKIGPPDRDHFGDIFKFHCKSREIRYVPEAVDFLYSNYYDRGKTPRSSDARDLLETIISICRYENRPVRLTPELMAEATKRFFCQL</sequence>
<evidence type="ECO:0000259" key="2">
    <source>
        <dbReference type="SMART" id="SM00382"/>
    </source>
</evidence>
<name>A0A517R3E6_9PLAN</name>
<dbReference type="InterPro" id="IPR036390">
    <property type="entry name" value="WH_DNA-bd_sf"/>
</dbReference>
<proteinExistence type="predicted"/>
<evidence type="ECO:0000313" key="4">
    <source>
        <dbReference type="Proteomes" id="UP000317318"/>
    </source>
</evidence>
<dbReference type="Proteomes" id="UP000317318">
    <property type="component" value="Chromosome"/>
</dbReference>
<keyword evidence="1" id="KW-0238">DNA-binding</keyword>
<gene>
    <name evidence="3" type="ORF">Pan189_28120</name>
</gene>
<dbReference type="Gene3D" id="3.40.50.300">
    <property type="entry name" value="P-loop containing nucleotide triphosphate hydrolases"/>
    <property type="match status" value="1"/>
</dbReference>
<protein>
    <recommendedName>
        <fullName evidence="2">AAA+ ATPase domain-containing protein</fullName>
    </recommendedName>
</protein>
<dbReference type="InterPro" id="IPR003593">
    <property type="entry name" value="AAA+_ATPase"/>
</dbReference>
<dbReference type="KEGG" id="svp:Pan189_28120"/>
<dbReference type="SMART" id="SM00382">
    <property type="entry name" value="AAA"/>
    <property type="match status" value="1"/>
</dbReference>
<evidence type="ECO:0000313" key="3">
    <source>
        <dbReference type="EMBL" id="QDT38418.1"/>
    </source>
</evidence>